<gene>
    <name evidence="4" type="ORF">DKX38_006566</name>
</gene>
<feature type="transmembrane region" description="Helical" evidence="3">
    <location>
        <begin position="293"/>
        <end position="317"/>
    </location>
</feature>
<dbReference type="Pfam" id="PF01150">
    <property type="entry name" value="GDA1_CD39"/>
    <property type="match status" value="2"/>
</dbReference>
<keyword evidence="3" id="KW-1133">Transmembrane helix</keyword>
<dbReference type="PANTHER" id="PTHR11782">
    <property type="entry name" value="ADENOSINE/GUANOSINE DIPHOSPHATASE"/>
    <property type="match status" value="1"/>
</dbReference>
<evidence type="ECO:0008006" key="6">
    <source>
        <dbReference type="Google" id="ProtNLM"/>
    </source>
</evidence>
<dbReference type="AlphaFoldDB" id="A0A5N5N2N6"/>
<dbReference type="GO" id="GO:0016020">
    <property type="term" value="C:membrane"/>
    <property type="evidence" value="ECO:0007669"/>
    <property type="project" value="TreeGrafter"/>
</dbReference>
<keyword evidence="3" id="KW-0812">Transmembrane</keyword>
<dbReference type="EMBL" id="VDCV01000004">
    <property type="protein sequence ID" value="KAB5561609.1"/>
    <property type="molecule type" value="Genomic_DNA"/>
</dbReference>
<dbReference type="GO" id="GO:0009134">
    <property type="term" value="P:nucleoside diphosphate catabolic process"/>
    <property type="evidence" value="ECO:0007669"/>
    <property type="project" value="TreeGrafter"/>
</dbReference>
<proteinExistence type="inferred from homology"/>
<dbReference type="Gene3D" id="3.30.420.150">
    <property type="entry name" value="Exopolyphosphatase. Domain 2"/>
    <property type="match status" value="1"/>
</dbReference>
<keyword evidence="2" id="KW-0378">Hydrolase</keyword>
<evidence type="ECO:0000256" key="1">
    <source>
        <dbReference type="ARBA" id="ARBA00009283"/>
    </source>
</evidence>
<feature type="transmembrane region" description="Helical" evidence="3">
    <location>
        <begin position="49"/>
        <end position="67"/>
    </location>
</feature>
<reference evidence="5" key="1">
    <citation type="journal article" date="2019" name="Gigascience">
        <title>De novo genome assembly of the endangered Acer yangbiense, a plant species with extremely small populations endemic to Yunnan Province, China.</title>
        <authorList>
            <person name="Yang J."/>
            <person name="Wariss H.M."/>
            <person name="Tao L."/>
            <person name="Zhang R."/>
            <person name="Yun Q."/>
            <person name="Hollingsworth P."/>
            <person name="Dao Z."/>
            <person name="Luo G."/>
            <person name="Guo H."/>
            <person name="Ma Y."/>
            <person name="Sun W."/>
        </authorList>
    </citation>
    <scope>NUCLEOTIDE SEQUENCE [LARGE SCALE GENOMIC DNA]</scope>
    <source>
        <strain evidence="5">cv. br00</strain>
    </source>
</reference>
<organism evidence="4 5">
    <name type="scientific">Salix brachista</name>
    <dbReference type="NCBI Taxonomy" id="2182728"/>
    <lineage>
        <taxon>Eukaryota</taxon>
        <taxon>Viridiplantae</taxon>
        <taxon>Streptophyta</taxon>
        <taxon>Embryophyta</taxon>
        <taxon>Tracheophyta</taxon>
        <taxon>Spermatophyta</taxon>
        <taxon>Magnoliopsida</taxon>
        <taxon>eudicotyledons</taxon>
        <taxon>Gunneridae</taxon>
        <taxon>Pentapetalae</taxon>
        <taxon>rosids</taxon>
        <taxon>fabids</taxon>
        <taxon>Malpighiales</taxon>
        <taxon>Salicaceae</taxon>
        <taxon>Saliceae</taxon>
        <taxon>Salix</taxon>
    </lineage>
</organism>
<dbReference type="PANTHER" id="PTHR11782:SF96">
    <property type="entry name" value="APYRASE 6-RELATED"/>
    <property type="match status" value="1"/>
</dbReference>
<feature type="transmembrane region" description="Helical" evidence="3">
    <location>
        <begin position="587"/>
        <end position="607"/>
    </location>
</feature>
<keyword evidence="3" id="KW-0472">Membrane</keyword>
<dbReference type="GO" id="GO:0017110">
    <property type="term" value="F:nucleoside diphosphate phosphatase activity"/>
    <property type="evidence" value="ECO:0007669"/>
    <property type="project" value="TreeGrafter"/>
</dbReference>
<evidence type="ECO:0000313" key="5">
    <source>
        <dbReference type="Proteomes" id="UP000326939"/>
    </source>
</evidence>
<dbReference type="InterPro" id="IPR000407">
    <property type="entry name" value="GDA1_CD39_NTPase"/>
</dbReference>
<name>A0A5N5N2N6_9ROSI</name>
<dbReference type="Proteomes" id="UP000326939">
    <property type="component" value="Chromosome 4"/>
</dbReference>
<evidence type="ECO:0000256" key="3">
    <source>
        <dbReference type="SAM" id="Phobius"/>
    </source>
</evidence>
<sequence length="632" mass="70801">MDFSALQSRPSTTTYFPLHRTQLHPRMHSFSSPHPPQQQSTKSQKTHKILALLATLLTIPFLFYLFSTARKIHHSSKFSNPNTRFFSVVIDSGRGGCRVRVYQLLGEGNLGFSNGQLPLVTGSMKARPGLGGFVEDPDNAGGLIEGLVEFAKKRVPRREWGNAGVQLMVSGEEMVGLEGELKERILEVCRKVLRGSGFVFKDEWAHVIEEEERGVYSWVAVNYVHGTMGSEPHKTTGVVELGRNSLQITFASREAAQVQSSRRIKLAGVTYNLQAQSLPNFGQEGIVLGWNGIILYVFICAFLLSAFCYNSALVFGVSKVVVLKKVPNQGRPIVFVQDTVWESLHERHSSRDMGSSAVYRDGFVGNPCIPKGYEMSYNISDPQLVLSHGTGNFAACRLEVLAMLKSRQEKCLRPPCNIVSPFFTELQSQPVSQNNLFYASEFELKRIKIVSQNGLEILSEISHTIISCRIIVLSLVQFFGLVPRVSLLELEAAGKHYCENDWDKLKDQHHSIDDLDLMRYCFSSAYTVALLHNSLGVSMDDKRIGFANNTEGVPFDWTLGALIFQSMLEPLESEINNLDEIVGNESVTYFSLFAILLIALLASFFVLQLRKPQLKTIYDLEKGRYIVTRVPR</sequence>
<comment type="similarity">
    <text evidence="1">Belongs to the GDA1/CD39 NTPase family.</text>
</comment>
<evidence type="ECO:0000313" key="4">
    <source>
        <dbReference type="EMBL" id="KAB5561609.1"/>
    </source>
</evidence>
<dbReference type="Gene3D" id="3.30.420.40">
    <property type="match status" value="1"/>
</dbReference>
<keyword evidence="5" id="KW-1185">Reference proteome</keyword>
<accession>A0A5N5N2N6</accession>
<evidence type="ECO:0000256" key="2">
    <source>
        <dbReference type="ARBA" id="ARBA00022801"/>
    </source>
</evidence>
<protein>
    <recommendedName>
        <fullName evidence="6">Apyrase</fullName>
    </recommendedName>
</protein>
<comment type="caution">
    <text evidence="4">The sequence shown here is derived from an EMBL/GenBank/DDBJ whole genome shotgun (WGS) entry which is preliminary data.</text>
</comment>